<evidence type="ECO:0000313" key="1">
    <source>
        <dbReference type="EMBL" id="KAI3715841.1"/>
    </source>
</evidence>
<proteinExistence type="predicted"/>
<gene>
    <name evidence="1" type="ORF">L6452_22829</name>
</gene>
<dbReference type="Proteomes" id="UP001055879">
    <property type="component" value="Linkage Group LG07"/>
</dbReference>
<sequence length="129" mass="14454">MKNRWTVLVQVVDPGHMQTSKVASNFRRLLLTDSHLAAHCSNTHSSKVHTFCRIGKTCGKEITSEKRPMILTLWDYFADTEGQILENLIDPQAMVFGLRLKVSSFNGLSLTIRNGSSILINPPVSEDLQ</sequence>
<organism evidence="1 2">
    <name type="scientific">Arctium lappa</name>
    <name type="common">Greater burdock</name>
    <name type="synonym">Lappa major</name>
    <dbReference type="NCBI Taxonomy" id="4217"/>
    <lineage>
        <taxon>Eukaryota</taxon>
        <taxon>Viridiplantae</taxon>
        <taxon>Streptophyta</taxon>
        <taxon>Embryophyta</taxon>
        <taxon>Tracheophyta</taxon>
        <taxon>Spermatophyta</taxon>
        <taxon>Magnoliopsida</taxon>
        <taxon>eudicotyledons</taxon>
        <taxon>Gunneridae</taxon>
        <taxon>Pentapetalae</taxon>
        <taxon>asterids</taxon>
        <taxon>campanulids</taxon>
        <taxon>Asterales</taxon>
        <taxon>Asteraceae</taxon>
        <taxon>Carduoideae</taxon>
        <taxon>Cardueae</taxon>
        <taxon>Arctiinae</taxon>
        <taxon>Arctium</taxon>
    </lineage>
</organism>
<evidence type="ECO:0000313" key="2">
    <source>
        <dbReference type="Proteomes" id="UP001055879"/>
    </source>
</evidence>
<reference evidence="1 2" key="2">
    <citation type="journal article" date="2022" name="Mol. Ecol. Resour.">
        <title>The genomes of chicory, endive, great burdock and yacon provide insights into Asteraceae paleo-polyploidization history and plant inulin production.</title>
        <authorList>
            <person name="Fan W."/>
            <person name="Wang S."/>
            <person name="Wang H."/>
            <person name="Wang A."/>
            <person name="Jiang F."/>
            <person name="Liu H."/>
            <person name="Zhao H."/>
            <person name="Xu D."/>
            <person name="Zhang Y."/>
        </authorList>
    </citation>
    <scope>NUCLEOTIDE SEQUENCE [LARGE SCALE GENOMIC DNA]</scope>
    <source>
        <strain evidence="2">cv. Niubang</strain>
    </source>
</reference>
<accession>A0ACB9B258</accession>
<reference evidence="2" key="1">
    <citation type="journal article" date="2022" name="Mol. Ecol. Resour.">
        <title>The genomes of chicory, endive, great burdock and yacon provide insights into Asteraceae palaeo-polyploidization history and plant inulin production.</title>
        <authorList>
            <person name="Fan W."/>
            <person name="Wang S."/>
            <person name="Wang H."/>
            <person name="Wang A."/>
            <person name="Jiang F."/>
            <person name="Liu H."/>
            <person name="Zhao H."/>
            <person name="Xu D."/>
            <person name="Zhang Y."/>
        </authorList>
    </citation>
    <scope>NUCLEOTIDE SEQUENCE [LARGE SCALE GENOMIC DNA]</scope>
    <source>
        <strain evidence="2">cv. Niubang</strain>
    </source>
</reference>
<dbReference type="EMBL" id="CM042053">
    <property type="protein sequence ID" value="KAI3715841.1"/>
    <property type="molecule type" value="Genomic_DNA"/>
</dbReference>
<protein>
    <submittedName>
        <fullName evidence="1">Uncharacterized protein</fullName>
    </submittedName>
</protein>
<comment type="caution">
    <text evidence="1">The sequence shown here is derived from an EMBL/GenBank/DDBJ whole genome shotgun (WGS) entry which is preliminary data.</text>
</comment>
<name>A0ACB9B258_ARCLA</name>
<keyword evidence="2" id="KW-1185">Reference proteome</keyword>